<gene>
    <name evidence="1" type="ORF">L596_011920</name>
</gene>
<evidence type="ECO:0000313" key="1">
    <source>
        <dbReference type="EMBL" id="TKR87540.1"/>
    </source>
</evidence>
<dbReference type="Proteomes" id="UP000298663">
    <property type="component" value="Unassembled WGS sequence"/>
</dbReference>
<accession>A0A4U5NW65</accession>
<reference evidence="1 2" key="1">
    <citation type="journal article" date="2015" name="Genome Biol.">
        <title>Comparative genomics of Steinernema reveals deeply conserved gene regulatory networks.</title>
        <authorList>
            <person name="Dillman A.R."/>
            <person name="Macchietto M."/>
            <person name="Porter C.F."/>
            <person name="Rogers A."/>
            <person name="Williams B."/>
            <person name="Antoshechkin I."/>
            <person name="Lee M.M."/>
            <person name="Goodwin Z."/>
            <person name="Lu X."/>
            <person name="Lewis E.E."/>
            <person name="Goodrich-Blair H."/>
            <person name="Stock S.P."/>
            <person name="Adams B.J."/>
            <person name="Sternberg P.W."/>
            <person name="Mortazavi A."/>
        </authorList>
    </citation>
    <scope>NUCLEOTIDE SEQUENCE [LARGE SCALE GENOMIC DNA]</scope>
    <source>
        <strain evidence="1 2">ALL</strain>
    </source>
</reference>
<protein>
    <submittedName>
        <fullName evidence="1">Uncharacterized protein</fullName>
    </submittedName>
</protein>
<dbReference type="AlphaFoldDB" id="A0A4U5NW65"/>
<keyword evidence="2" id="KW-1185">Reference proteome</keyword>
<evidence type="ECO:0000313" key="2">
    <source>
        <dbReference type="Proteomes" id="UP000298663"/>
    </source>
</evidence>
<name>A0A4U5NW65_STECR</name>
<dbReference type="EMBL" id="AZBU02000003">
    <property type="protein sequence ID" value="TKR87540.1"/>
    <property type="molecule type" value="Genomic_DNA"/>
</dbReference>
<reference evidence="1 2" key="2">
    <citation type="journal article" date="2019" name="G3 (Bethesda)">
        <title>Hybrid Assembly of the Genome of the Entomopathogenic Nematode Steinernema carpocapsae Identifies the X-Chromosome.</title>
        <authorList>
            <person name="Serra L."/>
            <person name="Macchietto M."/>
            <person name="Macias-Munoz A."/>
            <person name="McGill C.J."/>
            <person name="Rodriguez I.M."/>
            <person name="Rodriguez B."/>
            <person name="Murad R."/>
            <person name="Mortazavi A."/>
        </authorList>
    </citation>
    <scope>NUCLEOTIDE SEQUENCE [LARGE SCALE GENOMIC DNA]</scope>
    <source>
        <strain evidence="1 2">ALL</strain>
    </source>
</reference>
<proteinExistence type="predicted"/>
<organism evidence="1 2">
    <name type="scientific">Steinernema carpocapsae</name>
    <name type="common">Entomopathogenic nematode</name>
    <dbReference type="NCBI Taxonomy" id="34508"/>
    <lineage>
        <taxon>Eukaryota</taxon>
        <taxon>Metazoa</taxon>
        <taxon>Ecdysozoa</taxon>
        <taxon>Nematoda</taxon>
        <taxon>Chromadorea</taxon>
        <taxon>Rhabditida</taxon>
        <taxon>Tylenchina</taxon>
        <taxon>Panagrolaimomorpha</taxon>
        <taxon>Strongyloidoidea</taxon>
        <taxon>Steinernematidae</taxon>
        <taxon>Steinernema</taxon>
    </lineage>
</organism>
<sequence>MNLTIFDSFVYFFLVMKRLRDSHTFFKQLAKAKRKDRIKAIMDCDRKHVIGICELSKNICAGCVKLTPAQRKRLLKHKKVVKDLAKTRSVSVARQKILQKGGGFFLPALLAPVIGALVSKFIG</sequence>
<comment type="caution">
    <text evidence="1">The sequence shown here is derived from an EMBL/GenBank/DDBJ whole genome shotgun (WGS) entry which is preliminary data.</text>
</comment>
<dbReference type="STRING" id="34508.A0A4U5NW65"/>